<accession>A0A0A3AQI2</accession>
<dbReference type="CDD" id="cd05233">
    <property type="entry name" value="SDR_c"/>
    <property type="match status" value="1"/>
</dbReference>
<dbReference type="EMBL" id="JSUM01000013">
    <property type="protein sequence ID" value="KGQ70042.1"/>
    <property type="molecule type" value="Genomic_DNA"/>
</dbReference>
<dbReference type="PANTHER" id="PTHR43975">
    <property type="entry name" value="ZGC:101858"/>
    <property type="match status" value="1"/>
</dbReference>
<dbReference type="NCBIfam" id="NF005559">
    <property type="entry name" value="PRK07231.1"/>
    <property type="match status" value="1"/>
</dbReference>
<evidence type="ECO:0000256" key="1">
    <source>
        <dbReference type="ARBA" id="ARBA00006484"/>
    </source>
</evidence>
<dbReference type="RefSeq" id="WP_034616166.1">
    <property type="nucleotide sequence ID" value="NZ_JSUM01000013.1"/>
</dbReference>
<evidence type="ECO:0000259" key="2">
    <source>
        <dbReference type="SMART" id="SM00822"/>
    </source>
</evidence>
<dbReference type="PROSITE" id="PS00061">
    <property type="entry name" value="ADH_SHORT"/>
    <property type="match status" value="1"/>
</dbReference>
<dbReference type="PRINTS" id="PR00080">
    <property type="entry name" value="SDRFAMILY"/>
</dbReference>
<protein>
    <submittedName>
        <fullName evidence="3">Oxidoreductase</fullName>
    </submittedName>
</protein>
<evidence type="ECO:0000313" key="3">
    <source>
        <dbReference type="EMBL" id="KGQ70042.1"/>
    </source>
</evidence>
<reference evidence="3 4" key="1">
    <citation type="submission" date="2014-11" db="EMBL/GenBank/DDBJ databases">
        <title>Draft genome sequence of Chelonobacter oris 1662T, associated with respiratory disease in Hermann's Tortoises.</title>
        <authorList>
            <person name="Kudirkiene E."/>
            <person name="Hansen M.J."/>
            <person name="Bojesen A.M."/>
        </authorList>
    </citation>
    <scope>NUCLEOTIDE SEQUENCE [LARGE SCALE GENOMIC DNA]</scope>
    <source>
        <strain evidence="3 4">1662</strain>
    </source>
</reference>
<dbReference type="Proteomes" id="UP000030380">
    <property type="component" value="Unassembled WGS sequence"/>
</dbReference>
<dbReference type="InterPro" id="IPR036291">
    <property type="entry name" value="NAD(P)-bd_dom_sf"/>
</dbReference>
<proteinExistence type="inferred from homology"/>
<dbReference type="SUPFAM" id="SSF51735">
    <property type="entry name" value="NAD(P)-binding Rossmann-fold domains"/>
    <property type="match status" value="1"/>
</dbReference>
<dbReference type="InterPro" id="IPR057326">
    <property type="entry name" value="KR_dom"/>
</dbReference>
<name>A0A0A3AQI2_9PAST</name>
<dbReference type="InterPro" id="IPR002347">
    <property type="entry name" value="SDR_fam"/>
</dbReference>
<dbReference type="AlphaFoldDB" id="A0A0A3AQI2"/>
<dbReference type="STRING" id="505317.OA57_08235"/>
<dbReference type="FunFam" id="3.40.50.720:FF:000084">
    <property type="entry name" value="Short-chain dehydrogenase reductase"/>
    <property type="match status" value="1"/>
</dbReference>
<organism evidence="3 4">
    <name type="scientific">Chelonobacter oris</name>
    <dbReference type="NCBI Taxonomy" id="505317"/>
    <lineage>
        <taxon>Bacteria</taxon>
        <taxon>Pseudomonadati</taxon>
        <taxon>Pseudomonadota</taxon>
        <taxon>Gammaproteobacteria</taxon>
        <taxon>Pasteurellales</taxon>
        <taxon>Pasteurellaceae</taxon>
        <taxon>Chelonobacter</taxon>
    </lineage>
</organism>
<keyword evidence="4" id="KW-1185">Reference proteome</keyword>
<evidence type="ECO:0000313" key="4">
    <source>
        <dbReference type="Proteomes" id="UP000030380"/>
    </source>
</evidence>
<comment type="similarity">
    <text evidence="1">Belongs to the short-chain dehydrogenases/reductases (SDR) family.</text>
</comment>
<dbReference type="InterPro" id="IPR020904">
    <property type="entry name" value="Sc_DH/Rdtase_CS"/>
</dbReference>
<dbReference type="SMART" id="SM00822">
    <property type="entry name" value="PKS_KR"/>
    <property type="match status" value="1"/>
</dbReference>
<dbReference type="Gene3D" id="3.40.50.720">
    <property type="entry name" value="NAD(P)-binding Rossmann-like Domain"/>
    <property type="match status" value="1"/>
</dbReference>
<dbReference type="PRINTS" id="PR00081">
    <property type="entry name" value="GDHRDH"/>
</dbReference>
<dbReference type="PANTHER" id="PTHR43975:SF2">
    <property type="entry name" value="EG:BACR7A4.14 PROTEIN-RELATED"/>
    <property type="match status" value="1"/>
</dbReference>
<gene>
    <name evidence="3" type="ORF">OA57_08235</name>
</gene>
<feature type="domain" description="Ketoreductase" evidence="2">
    <location>
        <begin position="7"/>
        <end position="189"/>
    </location>
</feature>
<dbReference type="Pfam" id="PF13561">
    <property type="entry name" value="adh_short_C2"/>
    <property type="match status" value="1"/>
</dbReference>
<sequence length="249" mass="25840">MAKLTDKIALITGGGSGIGRETAKRLADDGAQVIIIGRGEAALQEVAAYHTQIDYLTADVASSDDIAKVMAEIKRRFGRLDILVNNAGIAPNTPFESLQMAQYDRIFNVNVRGLIDVTRQALPLLQKAGGTVINISSGAAHRPQPGLALYSASKAAVSALTKALAKELAALGVRVNALSAGATDTPLYDKTGLATAADKQAYMDRVKQGIPLGRFAQAEEIAAAVAFLASDDAAYALGADIVIDGGFSA</sequence>
<dbReference type="OrthoDB" id="9786435at2"/>
<comment type="caution">
    <text evidence="3">The sequence shown here is derived from an EMBL/GenBank/DDBJ whole genome shotgun (WGS) entry which is preliminary data.</text>
</comment>